<feature type="compositionally biased region" description="Basic and acidic residues" evidence="1">
    <location>
        <begin position="590"/>
        <end position="603"/>
    </location>
</feature>
<protein>
    <recommendedName>
        <fullName evidence="4">Nuclear matrix protein</fullName>
    </recommendedName>
</protein>
<comment type="caution">
    <text evidence="2">The sequence shown here is derived from an EMBL/GenBank/DDBJ whole genome shotgun (WGS) entry which is preliminary data.</text>
</comment>
<feature type="region of interest" description="Disordered" evidence="1">
    <location>
        <begin position="585"/>
        <end position="700"/>
    </location>
</feature>
<proteinExistence type="predicted"/>
<evidence type="ECO:0008006" key="4">
    <source>
        <dbReference type="Google" id="ProtNLM"/>
    </source>
</evidence>
<evidence type="ECO:0000313" key="2">
    <source>
        <dbReference type="EMBL" id="KAG5626452.1"/>
    </source>
</evidence>
<evidence type="ECO:0000313" key="3">
    <source>
        <dbReference type="Proteomes" id="UP000824120"/>
    </source>
</evidence>
<feature type="compositionally biased region" description="Acidic residues" evidence="1">
    <location>
        <begin position="688"/>
        <end position="700"/>
    </location>
</feature>
<keyword evidence="3" id="KW-1185">Reference proteome</keyword>
<dbReference type="GO" id="GO:0000445">
    <property type="term" value="C:THO complex part of transcription export complex"/>
    <property type="evidence" value="ECO:0007669"/>
    <property type="project" value="TreeGrafter"/>
</dbReference>
<dbReference type="GO" id="GO:0006406">
    <property type="term" value="P:mRNA export from nucleus"/>
    <property type="evidence" value="ECO:0007669"/>
    <property type="project" value="TreeGrafter"/>
</dbReference>
<gene>
    <name evidence="2" type="ORF">H5410_011670</name>
</gene>
<dbReference type="PANTHER" id="PTHR13265:SF0">
    <property type="entry name" value="HPR1"/>
    <property type="match status" value="1"/>
</dbReference>
<evidence type="ECO:0000256" key="1">
    <source>
        <dbReference type="SAM" id="MobiDB-lite"/>
    </source>
</evidence>
<reference evidence="2 3" key="1">
    <citation type="submission" date="2020-09" db="EMBL/GenBank/DDBJ databases">
        <title>De no assembly of potato wild relative species, Solanum commersonii.</title>
        <authorList>
            <person name="Cho K."/>
        </authorList>
    </citation>
    <scope>NUCLEOTIDE SEQUENCE [LARGE SCALE GENOMIC DNA]</scope>
    <source>
        <strain evidence="2">LZ3.2</strain>
        <tissue evidence="2">Leaf</tissue>
    </source>
</reference>
<dbReference type="AlphaFoldDB" id="A0A9J6AQ18"/>
<sequence length="700" mass="79145">MDLFRQAILRQGPPEEFALLTVQEAIKPQKQTKLVQDENQLLENILRSLLQELVAAAVQSGQKVMKYGVSIVDGESSQGQIPRLLDIVLYLCEKEHVEGGMIFQLLEDLTEMSTMRNCEDVFGYIESKQDILGKPELFARGKLVMLRTCNQLLRRLSKANDVVFCGRIIMFLAHFFPLSERSAVNIKGVFNTSNETKYETEVPEGRYLFPSLSCRFGFAFFNANSASTCLVSGISIDFNFYRTLWSLQVKFRNETVGEKPEGQRIVCTYAIVPWFYSILSPFGENDANPVSIAYSLFSVPSVIISEGGSLCEYFCNPPSLINAPGKWHKFTSSLTIVLNTFEAQPLSDEEGNAHNLEDDAATFNIKYLTSSKLMGLELKDPSFRRHVLVQCLILFDYLKEPGKSEKELPSEAMKEEIKTSEERAKKLLEMTPPKGIDFLHSIEHILERERNWVWWKRDGCPPFEKQPVKKKLVQDGTKKRRPRWSLGNRELSQLWKWADQYSKALTDAERVSTPAITKYWKPLAEDMDESAGIEAEYHHKNNRVYCWKGLRFSARQDLEGFSRFTEHGIEGVVPLELLPNEVRARYQAKPSERTKRTKKEDTKNSAQQADENQIATPPSEMDNEVGQADPEASAAPMDTDAGIATVNISQEETPTPEDNQKQTSDTDVAQEAGQTEADTEAETAMIDGETDAEDVTDTAG</sequence>
<dbReference type="EMBL" id="JACXVP010000002">
    <property type="protein sequence ID" value="KAG5626452.1"/>
    <property type="molecule type" value="Genomic_DNA"/>
</dbReference>
<dbReference type="Pfam" id="PF11957">
    <property type="entry name" value="efThoc1"/>
    <property type="match status" value="1"/>
</dbReference>
<dbReference type="OrthoDB" id="10257415at2759"/>
<feature type="compositionally biased region" description="Polar residues" evidence="1">
    <location>
        <begin position="604"/>
        <end position="616"/>
    </location>
</feature>
<dbReference type="Proteomes" id="UP000824120">
    <property type="component" value="Chromosome 2"/>
</dbReference>
<name>A0A9J6AQ18_SOLCO</name>
<organism evidence="2 3">
    <name type="scientific">Solanum commersonii</name>
    <name type="common">Commerson's wild potato</name>
    <name type="synonym">Commerson's nightshade</name>
    <dbReference type="NCBI Taxonomy" id="4109"/>
    <lineage>
        <taxon>Eukaryota</taxon>
        <taxon>Viridiplantae</taxon>
        <taxon>Streptophyta</taxon>
        <taxon>Embryophyta</taxon>
        <taxon>Tracheophyta</taxon>
        <taxon>Spermatophyta</taxon>
        <taxon>Magnoliopsida</taxon>
        <taxon>eudicotyledons</taxon>
        <taxon>Gunneridae</taxon>
        <taxon>Pentapetalae</taxon>
        <taxon>asterids</taxon>
        <taxon>lamiids</taxon>
        <taxon>Solanales</taxon>
        <taxon>Solanaceae</taxon>
        <taxon>Solanoideae</taxon>
        <taxon>Solaneae</taxon>
        <taxon>Solanum</taxon>
    </lineage>
</organism>
<feature type="compositionally biased region" description="Polar residues" evidence="1">
    <location>
        <begin position="646"/>
        <end position="667"/>
    </location>
</feature>
<dbReference type="InterPro" id="IPR021861">
    <property type="entry name" value="THO_THOC1"/>
</dbReference>
<dbReference type="PANTHER" id="PTHR13265">
    <property type="entry name" value="THO COMPLEX SUBUNIT 1"/>
    <property type="match status" value="1"/>
</dbReference>
<accession>A0A9J6AQ18</accession>